<name>A0A2A2HFL0_9EURY</name>
<dbReference type="PANTHER" id="PTHR30270">
    <property type="entry name" value="THIAMINE-MONOPHOSPHATE KINASE"/>
    <property type="match status" value="1"/>
</dbReference>
<dbReference type="CDD" id="cd02691">
    <property type="entry name" value="PurM-like2"/>
    <property type="match status" value="1"/>
</dbReference>
<evidence type="ECO:0000313" key="3">
    <source>
        <dbReference type="EMBL" id="PAV08251.1"/>
    </source>
</evidence>
<protein>
    <submittedName>
        <fullName evidence="4">Selenide, water dikinase</fullName>
        <ecNumber evidence="4">2.7.9.3</ecNumber>
    </submittedName>
</protein>
<evidence type="ECO:0000259" key="1">
    <source>
        <dbReference type="Pfam" id="PF00586"/>
    </source>
</evidence>
<dbReference type="SUPFAM" id="SSF55326">
    <property type="entry name" value="PurM N-terminal domain-like"/>
    <property type="match status" value="1"/>
</dbReference>
<dbReference type="InterPro" id="IPR016188">
    <property type="entry name" value="PurM-like_N"/>
</dbReference>
<dbReference type="Pfam" id="PF02769">
    <property type="entry name" value="AIRS_C"/>
    <property type="match status" value="1"/>
</dbReference>
<keyword evidence="4" id="KW-0808">Transferase</keyword>
<evidence type="ECO:0000313" key="4">
    <source>
        <dbReference type="EMBL" id="PWL08340.1"/>
    </source>
</evidence>
<dbReference type="GO" id="GO:0004756">
    <property type="term" value="F:selenide, water dikinase activity"/>
    <property type="evidence" value="ECO:0007669"/>
    <property type="project" value="UniProtKB-EC"/>
</dbReference>
<dbReference type="PIRSF" id="PIRSF006346">
    <property type="entry name" value="Ni_metllenz_mat"/>
    <property type="match status" value="1"/>
</dbReference>
<evidence type="ECO:0000313" key="6">
    <source>
        <dbReference type="Proteomes" id="UP000246004"/>
    </source>
</evidence>
<keyword evidence="4" id="KW-0418">Kinase</keyword>
<dbReference type="InterPro" id="IPR036676">
    <property type="entry name" value="PurM-like_C_sf"/>
</dbReference>
<dbReference type="RefSeq" id="WP_095607903.1">
    <property type="nucleotide sequence ID" value="NZ_LMVN01000001.1"/>
</dbReference>
<organism evidence="3 5">
    <name type="scientific">Methanosphaera cuniculi</name>
    <dbReference type="NCBI Taxonomy" id="1077256"/>
    <lineage>
        <taxon>Archaea</taxon>
        <taxon>Methanobacteriati</taxon>
        <taxon>Methanobacteriota</taxon>
        <taxon>Methanomada group</taxon>
        <taxon>Methanobacteria</taxon>
        <taxon>Methanobacteriales</taxon>
        <taxon>Methanobacteriaceae</taxon>
        <taxon>Methanosphaera</taxon>
    </lineage>
</organism>
<dbReference type="SUPFAM" id="SSF56042">
    <property type="entry name" value="PurM C-terminal domain-like"/>
    <property type="match status" value="1"/>
</dbReference>
<dbReference type="Proteomes" id="UP000246004">
    <property type="component" value="Unassembled WGS sequence"/>
</dbReference>
<gene>
    <name evidence="4" type="primary">selD_1</name>
    <name evidence="3" type="ORF">ASJ82_03410</name>
    <name evidence="4" type="ORF">MSCUN_07760</name>
</gene>
<dbReference type="PANTHER" id="PTHR30270:SF2">
    <property type="entry name" value="HYDROGENASE EXPRESSION_FORMATION PROTEIN"/>
    <property type="match status" value="1"/>
</dbReference>
<dbReference type="GO" id="GO:0009030">
    <property type="term" value="F:thiamine-phosphate kinase activity"/>
    <property type="evidence" value="ECO:0007669"/>
    <property type="project" value="InterPro"/>
</dbReference>
<proteinExistence type="predicted"/>
<feature type="domain" description="PurM-like N-terminal" evidence="1">
    <location>
        <begin position="112"/>
        <end position="224"/>
    </location>
</feature>
<dbReference type="AlphaFoldDB" id="A0A2A2HFL0"/>
<dbReference type="EMBL" id="LWMS01000020">
    <property type="protein sequence ID" value="PWL08340.1"/>
    <property type="molecule type" value="Genomic_DNA"/>
</dbReference>
<dbReference type="EMBL" id="LMVN01000001">
    <property type="protein sequence ID" value="PAV08251.1"/>
    <property type="molecule type" value="Genomic_DNA"/>
</dbReference>
<evidence type="ECO:0000313" key="5">
    <source>
        <dbReference type="Proteomes" id="UP000217528"/>
    </source>
</evidence>
<dbReference type="Proteomes" id="UP000217528">
    <property type="component" value="Unassembled WGS sequence"/>
</dbReference>
<reference evidence="4 6" key="1">
    <citation type="submission" date="2016-04" db="EMBL/GenBank/DDBJ databases">
        <title>Genome sequence of Methanosphaera cuniculi DSM 4103.</title>
        <authorList>
            <person name="Poehlein A."/>
            <person name="Seedorf H."/>
            <person name="Daniel R."/>
        </authorList>
    </citation>
    <scope>NUCLEOTIDE SEQUENCE [LARGE SCALE GENOMIC DNA]</scope>
    <source>
        <strain evidence="4 6">DSM 4103</strain>
    </source>
</reference>
<accession>A0A2A2HFL0</accession>
<dbReference type="EC" id="2.7.9.3" evidence="4"/>
<dbReference type="InterPro" id="IPR009186">
    <property type="entry name" value="Ni_metllenz_mat"/>
</dbReference>
<dbReference type="InterPro" id="IPR010918">
    <property type="entry name" value="PurM-like_C_dom"/>
</dbReference>
<dbReference type="OrthoDB" id="42306at2157"/>
<dbReference type="InterPro" id="IPR006283">
    <property type="entry name" value="ThiL-like"/>
</dbReference>
<comment type="caution">
    <text evidence="3">The sequence shown here is derived from an EMBL/GenBank/DDBJ whole genome shotgun (WGS) entry which is preliminary data.</text>
</comment>
<sequence length="451" mass="49688">MDIEEFIKTSLKNEKNEDELIDNLKDIIIHYKQIPEDKAELLSKTVVDEIITTQNLNHENIEHLLTYPHTNIKMGEFGVGSRGEGDFYVHSKIAEIIKNTKTNALVDPIAQDDGGVIKVDDTHYITTAIDGIHSRLGDYPFLAGFHTARATLRDVCVMGATPVALISDIHLADDGDIGKILDFTAGICAVSELTNVPLVAGSTLRIGGDMVLGDRLTGAVGAVGISDHKPTARSEACLGDVILMTEGCGGGTITTTSIYNDYTDVIEQTMNIQFIKAAELLNNYPKSDVIHAMTDITNGGINGDTNEINKTTHLGIKLYKQKILDLINPHVLGMLEDLAIDPLGVSIDSVMIIADKNEADNIMKMLRSENIKVDIIGEITDTGYTCIEDKYGNSEILKPKFRESAYTPIKKIIDQLTDNNFDESAHIIDEKTREAIDKKNFIVDEIRKRYE</sequence>
<dbReference type="Pfam" id="PF00586">
    <property type="entry name" value="AIRS"/>
    <property type="match status" value="1"/>
</dbReference>
<dbReference type="Gene3D" id="3.90.650.10">
    <property type="entry name" value="PurM-like C-terminal domain"/>
    <property type="match status" value="1"/>
</dbReference>
<reference evidence="3 5" key="2">
    <citation type="journal article" date="2017" name="BMC Genomics">
        <title>Genomic analysis of methanogenic archaea reveals a shift towards energy conservation.</title>
        <authorList>
            <person name="Gilmore S.P."/>
            <person name="Henske J.K."/>
            <person name="Sexton J.A."/>
            <person name="Solomon K.V."/>
            <person name="Seppala S."/>
            <person name="Yoo J.I."/>
            <person name="Huyett L.M."/>
            <person name="Pressman A."/>
            <person name="Cogan J.Z."/>
            <person name="Kivenson V."/>
            <person name="Peng X."/>
            <person name="Tan Y."/>
            <person name="Valentine D.L."/>
            <person name="O'Malley M.A."/>
        </authorList>
    </citation>
    <scope>NUCLEOTIDE SEQUENCE [LARGE SCALE GENOMIC DNA]</scope>
    <source>
        <strain evidence="3 5">1R-7</strain>
    </source>
</reference>
<evidence type="ECO:0000259" key="2">
    <source>
        <dbReference type="Pfam" id="PF02769"/>
    </source>
</evidence>
<dbReference type="InterPro" id="IPR036921">
    <property type="entry name" value="PurM-like_N_sf"/>
</dbReference>
<feature type="domain" description="PurM-like C-terminal" evidence="2">
    <location>
        <begin position="239"/>
        <end position="383"/>
    </location>
</feature>
<dbReference type="Gene3D" id="3.30.1330.10">
    <property type="entry name" value="PurM-like, N-terminal domain"/>
    <property type="match status" value="1"/>
</dbReference>
<keyword evidence="5" id="KW-1185">Reference proteome</keyword>
<dbReference type="GO" id="GO:0009228">
    <property type="term" value="P:thiamine biosynthetic process"/>
    <property type="evidence" value="ECO:0007669"/>
    <property type="project" value="InterPro"/>
</dbReference>